<dbReference type="InterPro" id="IPR016518">
    <property type="entry name" value="Alpha-L-fucosidase"/>
</dbReference>
<name>A0ABR8YBR2_9BACT</name>
<keyword evidence="4" id="KW-0378">Hydrolase</keyword>
<dbReference type="InterPro" id="IPR027414">
    <property type="entry name" value="GH95_N_dom"/>
</dbReference>
<keyword evidence="5" id="KW-1185">Reference proteome</keyword>
<dbReference type="Pfam" id="PF14498">
    <property type="entry name" value="Glyco_hyd_65N_2"/>
    <property type="match status" value="1"/>
</dbReference>
<dbReference type="GO" id="GO:0016787">
    <property type="term" value="F:hydrolase activity"/>
    <property type="evidence" value="ECO:0007669"/>
    <property type="project" value="UniProtKB-KW"/>
</dbReference>
<dbReference type="SUPFAM" id="SSF48208">
    <property type="entry name" value="Six-hairpin glycosidases"/>
    <property type="match status" value="1"/>
</dbReference>
<dbReference type="EMBL" id="JACSPP010000058">
    <property type="protein sequence ID" value="MBD8041577.1"/>
    <property type="molecule type" value="Genomic_DNA"/>
</dbReference>
<evidence type="ECO:0000259" key="1">
    <source>
        <dbReference type="Pfam" id="PF14498"/>
    </source>
</evidence>
<reference evidence="4 5" key="1">
    <citation type="submission" date="2020-08" db="EMBL/GenBank/DDBJ databases">
        <title>A Genomic Blueprint of the Chicken Gut Microbiome.</title>
        <authorList>
            <person name="Gilroy R."/>
            <person name="Ravi A."/>
            <person name="Getino M."/>
            <person name="Pursley I."/>
            <person name="Horton D.L."/>
            <person name="Alikhan N.-F."/>
            <person name="Baker D."/>
            <person name="Gharbi K."/>
            <person name="Hall N."/>
            <person name="Watson M."/>
            <person name="Adriaenssens E.M."/>
            <person name="Foster-Nyarko E."/>
            <person name="Jarju S."/>
            <person name="Secka A."/>
            <person name="Antonio M."/>
            <person name="Oren A."/>
            <person name="Chaudhuri R."/>
            <person name="La Ragione R.M."/>
            <person name="Hildebrand F."/>
            <person name="Pallen M.J."/>
        </authorList>
    </citation>
    <scope>NUCLEOTIDE SEQUENCE [LARGE SCALE GENOMIC DNA]</scope>
    <source>
        <strain evidence="4 5">Sa1CVN1</strain>
    </source>
</reference>
<dbReference type="Gene3D" id="2.70.98.50">
    <property type="entry name" value="putative glycoside hydrolase family protein from bacillus halodurans"/>
    <property type="match status" value="1"/>
</dbReference>
<gene>
    <name evidence="4" type="ORF">H9625_14225</name>
</gene>
<evidence type="ECO:0000313" key="5">
    <source>
        <dbReference type="Proteomes" id="UP000620874"/>
    </source>
</evidence>
<accession>A0ABR8YBR2</accession>
<protein>
    <submittedName>
        <fullName evidence="4">Glycoside hydrolase family 95 protein</fullName>
    </submittedName>
</protein>
<proteinExistence type="predicted"/>
<comment type="caution">
    <text evidence="4">The sequence shown here is derived from an EMBL/GenBank/DDBJ whole genome shotgun (WGS) entry which is preliminary data.</text>
</comment>
<dbReference type="PANTHER" id="PTHR31084:SF0">
    <property type="entry name" value="ALPHA-L-FUCOSIDASE 2"/>
    <property type="match status" value="1"/>
</dbReference>
<feature type="domain" description="Alpha fucosidase A-like C-terminal" evidence="2">
    <location>
        <begin position="690"/>
        <end position="752"/>
    </location>
</feature>
<sequence length="813" mass="90936">MKTRKLILAIVFSGLTAIAGYAEDLKLWYSRPATEWTDALPIGNSRMGAMVYGGTEREELQLNEETFWAGGPHDNNNSLARYVLPTVRQLIFEGKTWEAQRLCDANFFSGKNGMSYLTLGSLFLDFTGHKDATNYYRDLNIANATATTRYEVDGVTYTRTAFASFTDSVIVMRVQADRKGALAFRLAYENPLQHEVKAEGNKLSVVCYGKDQEGVKAALRAECRVQVITNGTVNSSDKTLEVADADEAVIYIAAATNYVNYHDVSGDAATRAENRLAQAVKVPYEKALATHTAYYQSLFNRVQLTIGEQTDEVSRKETDIRIRDFNQGKDQTLPVLLFQYGRYLLISSSQPDGQPANLQGIWNRSVNAPWDSKYTININTEMNYWPAETTNLSEMHQPLFAMLKDLSETGAKTAREMYDCRGWVAHHNTDLWRIAGPVDFAAAGMWPSGGFWLSQHLWQHYLFTGDLTFLREYYPILKGAALFCLDFLAENPNTREWVIAPSVSPEHGPVTAGCTMDNQLAFDVLSNALRASLAVGDETSFQDTLRQTIDRLPPMRIGKHGQLQEWTEDADNPKDEHRHISHLYGLHPSNQVSPYSHPELFQAAHTTLEQRGDKATGWSIGWKINFWARMLDGNHAFRLISNMLQLLPSDAEAGQYPEGRTYPNLFDAHPPFQIDGNFGATAGIVEMLLQSHDGAVHLLPALPDVWSKGEVKGLVARGGFEVTMKWDKSKLREAVILSKLGGTLRVRSYVPLKGKGLHEAQGECPNPLYAPAAIKTPQVSPELGTPAKPALRKVYEYDIDTKPGKRYRLIMDN</sequence>
<dbReference type="Pfam" id="PF21307">
    <property type="entry name" value="Glyco_hydro_95_C"/>
    <property type="match status" value="1"/>
</dbReference>
<feature type="domain" description="Glycosyl hydrolase family 95 N-terminal" evidence="1">
    <location>
        <begin position="27"/>
        <end position="260"/>
    </location>
</feature>
<evidence type="ECO:0000313" key="4">
    <source>
        <dbReference type="EMBL" id="MBD8041577.1"/>
    </source>
</evidence>
<evidence type="ECO:0000259" key="2">
    <source>
        <dbReference type="Pfam" id="PF21307"/>
    </source>
</evidence>
<organism evidence="4 5">
    <name type="scientific">Phocaeicola intestinalis</name>
    <dbReference type="NCBI Taxonomy" id="2762212"/>
    <lineage>
        <taxon>Bacteria</taxon>
        <taxon>Pseudomonadati</taxon>
        <taxon>Bacteroidota</taxon>
        <taxon>Bacteroidia</taxon>
        <taxon>Bacteroidales</taxon>
        <taxon>Bacteroidaceae</taxon>
        <taxon>Phocaeicola</taxon>
    </lineage>
</organism>
<evidence type="ECO:0000259" key="3">
    <source>
        <dbReference type="Pfam" id="PF22124"/>
    </source>
</evidence>
<dbReference type="Proteomes" id="UP000620874">
    <property type="component" value="Unassembled WGS sequence"/>
</dbReference>
<dbReference type="Gene3D" id="1.50.10.10">
    <property type="match status" value="1"/>
</dbReference>
<dbReference type="InterPro" id="IPR012341">
    <property type="entry name" value="6hp_glycosidase-like_sf"/>
</dbReference>
<dbReference type="RefSeq" id="WP_191764980.1">
    <property type="nucleotide sequence ID" value="NZ_JACSPP010000058.1"/>
</dbReference>
<dbReference type="InterPro" id="IPR054363">
    <property type="entry name" value="GH95_cat"/>
</dbReference>
<feature type="domain" description="Glycosyl hydrolase family 95 catalytic" evidence="3">
    <location>
        <begin position="284"/>
        <end position="688"/>
    </location>
</feature>
<dbReference type="PANTHER" id="PTHR31084">
    <property type="entry name" value="ALPHA-L-FUCOSIDASE 2"/>
    <property type="match status" value="1"/>
</dbReference>
<dbReference type="InterPro" id="IPR008928">
    <property type="entry name" value="6-hairpin_glycosidase_sf"/>
</dbReference>
<dbReference type="Pfam" id="PF22124">
    <property type="entry name" value="Glyco_hydro_95_cat"/>
    <property type="match status" value="1"/>
</dbReference>
<dbReference type="InterPro" id="IPR049053">
    <property type="entry name" value="AFCA-like_C"/>
</dbReference>
<dbReference type="PIRSF" id="PIRSF007663">
    <property type="entry name" value="UCP007663"/>
    <property type="match status" value="1"/>
</dbReference>